<dbReference type="PANTHER" id="PTHR19446">
    <property type="entry name" value="REVERSE TRANSCRIPTASES"/>
    <property type="match status" value="1"/>
</dbReference>
<dbReference type="Proteomes" id="UP000324629">
    <property type="component" value="Unassembled WGS sequence"/>
</dbReference>
<dbReference type="AlphaFoldDB" id="A0A5J4N9B5"/>
<name>A0A5J4N9B5_9TREM</name>
<evidence type="ECO:0000259" key="1">
    <source>
        <dbReference type="PROSITE" id="PS50878"/>
    </source>
</evidence>
<sequence length="196" mass="22081">MLVLETPTSRLSLARLAFVPKVDEPATPADYRPIAVSSVLQWVMHKVLAKRMRDMLTFSPLQVEFKKKDECLEASTLLHTTLRTVHDEARPIAMAFLDISKAFDSVSYDTILRSARRYGLPPPLIRYLPRLYHDSLTRWDDATINCRRVVRQGDPLSPSLFIMAMDEALSYAKPHVGCSLNGKCTGELAYAGEQSV</sequence>
<dbReference type="CDD" id="cd01650">
    <property type="entry name" value="RT_nLTR_like"/>
    <property type="match status" value="1"/>
</dbReference>
<dbReference type="InterPro" id="IPR000477">
    <property type="entry name" value="RT_dom"/>
</dbReference>
<feature type="domain" description="Reverse transcriptase" evidence="1">
    <location>
        <begin position="1"/>
        <end position="196"/>
    </location>
</feature>
<dbReference type="EMBL" id="QNGE01005288">
    <property type="protein sequence ID" value="KAA3672145.1"/>
    <property type="molecule type" value="Genomic_DNA"/>
</dbReference>
<comment type="caution">
    <text evidence="2">The sequence shown here is derived from an EMBL/GenBank/DDBJ whole genome shotgun (WGS) entry which is preliminary data.</text>
</comment>
<organism evidence="2 3">
    <name type="scientific">Paragonimus westermani</name>
    <dbReference type="NCBI Taxonomy" id="34504"/>
    <lineage>
        <taxon>Eukaryota</taxon>
        <taxon>Metazoa</taxon>
        <taxon>Spiralia</taxon>
        <taxon>Lophotrochozoa</taxon>
        <taxon>Platyhelminthes</taxon>
        <taxon>Trematoda</taxon>
        <taxon>Digenea</taxon>
        <taxon>Plagiorchiida</taxon>
        <taxon>Troglotremata</taxon>
        <taxon>Troglotrematidae</taxon>
        <taxon>Paragonimus</taxon>
    </lineage>
</organism>
<evidence type="ECO:0000313" key="2">
    <source>
        <dbReference type="EMBL" id="KAA3672145.1"/>
    </source>
</evidence>
<protein>
    <recommendedName>
        <fullName evidence="1">Reverse transcriptase domain-containing protein</fullName>
    </recommendedName>
</protein>
<dbReference type="PROSITE" id="PS50878">
    <property type="entry name" value="RT_POL"/>
    <property type="match status" value="1"/>
</dbReference>
<dbReference type="InterPro" id="IPR043502">
    <property type="entry name" value="DNA/RNA_pol_sf"/>
</dbReference>
<gene>
    <name evidence="2" type="ORF">DEA37_0008267</name>
</gene>
<dbReference type="SUPFAM" id="SSF56672">
    <property type="entry name" value="DNA/RNA polymerases"/>
    <property type="match status" value="1"/>
</dbReference>
<reference evidence="2 3" key="1">
    <citation type="journal article" date="2019" name="Gigascience">
        <title>Whole-genome sequence of the oriental lung fluke Paragonimus westermani.</title>
        <authorList>
            <person name="Oey H."/>
            <person name="Zakrzewski M."/>
            <person name="Narain K."/>
            <person name="Devi K.R."/>
            <person name="Agatsuma T."/>
            <person name="Nawaratna S."/>
            <person name="Gobert G.N."/>
            <person name="Jones M.K."/>
            <person name="Ragan M.A."/>
            <person name="McManus D.P."/>
            <person name="Krause L."/>
        </authorList>
    </citation>
    <scope>NUCLEOTIDE SEQUENCE [LARGE SCALE GENOMIC DNA]</scope>
    <source>
        <strain evidence="2 3">IND2009</strain>
    </source>
</reference>
<proteinExistence type="predicted"/>
<dbReference type="Pfam" id="PF00078">
    <property type="entry name" value="RVT_1"/>
    <property type="match status" value="1"/>
</dbReference>
<evidence type="ECO:0000313" key="3">
    <source>
        <dbReference type="Proteomes" id="UP000324629"/>
    </source>
</evidence>
<keyword evidence="3" id="KW-1185">Reference proteome</keyword>
<accession>A0A5J4N9B5</accession>